<protein>
    <submittedName>
        <fullName evidence="2">Uncharacterized protein</fullName>
    </submittedName>
</protein>
<sequence length="96" mass="10266">MESLKKLAFALTTMAVVLAATTHPTATAARKQAMPLPIGADINSASINTNDTLADMLDLHVNHAEVGQCIPKKEFCLFSTKLCCSPCNCYGFCVEC</sequence>
<dbReference type="Proteomes" id="UP001396334">
    <property type="component" value="Unassembled WGS sequence"/>
</dbReference>
<reference evidence="2 3" key="1">
    <citation type="journal article" date="2024" name="G3 (Bethesda)">
        <title>Genome assembly of Hibiscus sabdariffa L. provides insights into metabolisms of medicinal natural products.</title>
        <authorList>
            <person name="Kim T."/>
        </authorList>
    </citation>
    <scope>NUCLEOTIDE SEQUENCE [LARGE SCALE GENOMIC DNA]</scope>
    <source>
        <strain evidence="2">TK-2024</strain>
        <tissue evidence="2">Old leaves</tissue>
    </source>
</reference>
<evidence type="ECO:0000313" key="3">
    <source>
        <dbReference type="Proteomes" id="UP001396334"/>
    </source>
</evidence>
<feature type="signal peptide" evidence="1">
    <location>
        <begin position="1"/>
        <end position="19"/>
    </location>
</feature>
<gene>
    <name evidence="2" type="ORF">V6N11_069244</name>
</gene>
<feature type="chain" id="PRO_5046853397" evidence="1">
    <location>
        <begin position="20"/>
        <end position="96"/>
    </location>
</feature>
<keyword evidence="3" id="KW-1185">Reference proteome</keyword>
<organism evidence="2 3">
    <name type="scientific">Hibiscus sabdariffa</name>
    <name type="common">roselle</name>
    <dbReference type="NCBI Taxonomy" id="183260"/>
    <lineage>
        <taxon>Eukaryota</taxon>
        <taxon>Viridiplantae</taxon>
        <taxon>Streptophyta</taxon>
        <taxon>Embryophyta</taxon>
        <taxon>Tracheophyta</taxon>
        <taxon>Spermatophyta</taxon>
        <taxon>Magnoliopsida</taxon>
        <taxon>eudicotyledons</taxon>
        <taxon>Gunneridae</taxon>
        <taxon>Pentapetalae</taxon>
        <taxon>rosids</taxon>
        <taxon>malvids</taxon>
        <taxon>Malvales</taxon>
        <taxon>Malvaceae</taxon>
        <taxon>Malvoideae</taxon>
        <taxon>Hibiscus</taxon>
    </lineage>
</organism>
<evidence type="ECO:0000313" key="2">
    <source>
        <dbReference type="EMBL" id="KAK8973374.1"/>
    </source>
</evidence>
<keyword evidence="1" id="KW-0732">Signal</keyword>
<accession>A0ABR2NB25</accession>
<name>A0ABR2NB25_9ROSI</name>
<comment type="caution">
    <text evidence="2">The sequence shown here is derived from an EMBL/GenBank/DDBJ whole genome shotgun (WGS) entry which is preliminary data.</text>
</comment>
<proteinExistence type="predicted"/>
<evidence type="ECO:0000256" key="1">
    <source>
        <dbReference type="SAM" id="SignalP"/>
    </source>
</evidence>
<dbReference type="EMBL" id="JBBPBN010000187">
    <property type="protein sequence ID" value="KAK8973374.1"/>
    <property type="molecule type" value="Genomic_DNA"/>
</dbReference>